<proteinExistence type="predicted"/>
<dbReference type="Pfam" id="PF15365">
    <property type="entry name" value="PNRC"/>
    <property type="match status" value="1"/>
</dbReference>
<evidence type="ECO:0000256" key="6">
    <source>
        <dbReference type="SAM" id="MobiDB-lite"/>
    </source>
</evidence>
<comment type="subcellular location">
    <subcellularLocation>
        <location evidence="1">Nucleus</location>
    </subcellularLocation>
</comment>
<protein>
    <recommendedName>
        <fullName evidence="9">Proline-rich nuclear receptor coactivator 2</fullName>
    </recommendedName>
</protein>
<dbReference type="InterPro" id="IPR028322">
    <property type="entry name" value="PNRC-like_rgn"/>
</dbReference>
<sequence>MTWTEAMNSSTKENRRNGRTHRHGFKRDRGTPSPKQFDYFNGTSGEKCKRPRSGNRPSPSTVMKSVDLNNQEIFHSRSPSPQGTAYAGAKFSEAPSPSVLPKPPSHWVVSDNVVSESYENLSSHLKMLLNVPVQA</sequence>
<dbReference type="GO" id="GO:0005634">
    <property type="term" value="C:nucleus"/>
    <property type="evidence" value="ECO:0007669"/>
    <property type="project" value="UniProtKB-SubCell"/>
</dbReference>
<keyword evidence="5" id="KW-0539">Nucleus</keyword>
<dbReference type="InterPro" id="IPR026780">
    <property type="entry name" value="PNRC1/2"/>
</dbReference>
<dbReference type="Proteomes" id="UP001195483">
    <property type="component" value="Unassembled WGS sequence"/>
</dbReference>
<keyword evidence="3" id="KW-0010">Activator</keyword>
<reference evidence="7" key="3">
    <citation type="submission" date="2023-05" db="EMBL/GenBank/DDBJ databases">
        <authorList>
            <person name="Smith C.H."/>
        </authorList>
    </citation>
    <scope>NUCLEOTIDE SEQUENCE</scope>
    <source>
        <strain evidence="7">CHS0354</strain>
        <tissue evidence="7">Mantle</tissue>
    </source>
</reference>
<accession>A0AAE0W1J9</accession>
<evidence type="ECO:0000256" key="2">
    <source>
        <dbReference type="ARBA" id="ARBA00023015"/>
    </source>
</evidence>
<reference evidence="7" key="1">
    <citation type="journal article" date="2021" name="Genome Biol. Evol.">
        <title>A High-Quality Reference Genome for a Parasitic Bivalve with Doubly Uniparental Inheritance (Bivalvia: Unionida).</title>
        <authorList>
            <person name="Smith C.H."/>
        </authorList>
    </citation>
    <scope>NUCLEOTIDE SEQUENCE</scope>
    <source>
        <strain evidence="7">CHS0354</strain>
    </source>
</reference>
<keyword evidence="2" id="KW-0805">Transcription regulation</keyword>
<evidence type="ECO:0000256" key="5">
    <source>
        <dbReference type="ARBA" id="ARBA00023242"/>
    </source>
</evidence>
<evidence type="ECO:0000256" key="4">
    <source>
        <dbReference type="ARBA" id="ARBA00023163"/>
    </source>
</evidence>
<dbReference type="EMBL" id="JAEAOA010000432">
    <property type="protein sequence ID" value="KAK3597749.1"/>
    <property type="molecule type" value="Genomic_DNA"/>
</dbReference>
<dbReference type="PANTHER" id="PTHR15405">
    <property type="entry name" value="PROLINE-RICH NUCLEAR RECEPTOR COACTIVATOR"/>
    <property type="match status" value="1"/>
</dbReference>
<feature type="compositionally biased region" description="Polar residues" evidence="6">
    <location>
        <begin position="1"/>
        <end position="11"/>
    </location>
</feature>
<reference evidence="7" key="2">
    <citation type="journal article" date="2021" name="Genome Biol. Evol.">
        <title>Developing a high-quality reference genome for a parasitic bivalve with doubly uniparental inheritance (Bivalvia: Unionida).</title>
        <authorList>
            <person name="Smith C.H."/>
        </authorList>
    </citation>
    <scope>NUCLEOTIDE SEQUENCE</scope>
    <source>
        <strain evidence="7">CHS0354</strain>
        <tissue evidence="7">Mantle</tissue>
    </source>
</reference>
<dbReference type="AlphaFoldDB" id="A0AAE0W1J9"/>
<gene>
    <name evidence="7" type="ORF">CHS0354_006105</name>
</gene>
<name>A0AAE0W1J9_9BIVA</name>
<feature type="region of interest" description="Disordered" evidence="6">
    <location>
        <begin position="1"/>
        <end position="101"/>
    </location>
</feature>
<evidence type="ECO:0000313" key="7">
    <source>
        <dbReference type="EMBL" id="KAK3597749.1"/>
    </source>
</evidence>
<evidence type="ECO:0008006" key="9">
    <source>
        <dbReference type="Google" id="ProtNLM"/>
    </source>
</evidence>
<organism evidence="7 8">
    <name type="scientific">Potamilus streckersoni</name>
    <dbReference type="NCBI Taxonomy" id="2493646"/>
    <lineage>
        <taxon>Eukaryota</taxon>
        <taxon>Metazoa</taxon>
        <taxon>Spiralia</taxon>
        <taxon>Lophotrochozoa</taxon>
        <taxon>Mollusca</taxon>
        <taxon>Bivalvia</taxon>
        <taxon>Autobranchia</taxon>
        <taxon>Heteroconchia</taxon>
        <taxon>Palaeoheterodonta</taxon>
        <taxon>Unionida</taxon>
        <taxon>Unionoidea</taxon>
        <taxon>Unionidae</taxon>
        <taxon>Ambleminae</taxon>
        <taxon>Lampsilini</taxon>
        <taxon>Potamilus</taxon>
    </lineage>
</organism>
<feature type="compositionally biased region" description="Basic residues" evidence="6">
    <location>
        <begin position="17"/>
        <end position="26"/>
    </location>
</feature>
<dbReference type="GO" id="GO:0016071">
    <property type="term" value="P:mRNA metabolic process"/>
    <property type="evidence" value="ECO:0007669"/>
    <property type="project" value="UniProtKB-ARBA"/>
</dbReference>
<evidence type="ECO:0000256" key="3">
    <source>
        <dbReference type="ARBA" id="ARBA00023159"/>
    </source>
</evidence>
<comment type="caution">
    <text evidence="7">The sequence shown here is derived from an EMBL/GenBank/DDBJ whole genome shotgun (WGS) entry which is preliminary data.</text>
</comment>
<feature type="compositionally biased region" description="Polar residues" evidence="6">
    <location>
        <begin position="55"/>
        <end position="83"/>
    </location>
</feature>
<keyword evidence="8" id="KW-1185">Reference proteome</keyword>
<evidence type="ECO:0000313" key="8">
    <source>
        <dbReference type="Proteomes" id="UP001195483"/>
    </source>
</evidence>
<evidence type="ECO:0000256" key="1">
    <source>
        <dbReference type="ARBA" id="ARBA00004123"/>
    </source>
</evidence>
<keyword evidence="4" id="KW-0804">Transcription</keyword>